<dbReference type="Gene3D" id="3.90.420.10">
    <property type="entry name" value="Oxidoreductase, molybdopterin-binding domain"/>
    <property type="match status" value="1"/>
</dbReference>
<dbReference type="PROSITE" id="PS51318">
    <property type="entry name" value="TAT"/>
    <property type="match status" value="1"/>
</dbReference>
<dbReference type="NCBIfam" id="NF003767">
    <property type="entry name" value="PRK05363.1"/>
    <property type="match status" value="1"/>
</dbReference>
<dbReference type="SUPFAM" id="SSF56524">
    <property type="entry name" value="Oxidoreductase molybdopterin-binding domain"/>
    <property type="match status" value="1"/>
</dbReference>
<sequence length="293" mass="33742">MSNLILPKSWNMAEGEATPESVYMNRRDFIKGTSIATLAATASFYGCGIGPTPNRNAPIEWSAIEEKIYPVKRNTKYSLDRSITEEKIAAIFNNFFEFSEIKSDPSFHAQALSTRPWKVEVTGLINKPRTFDLDDFYKLMDIEERLYRLRCVEAWAMAVPWTGFPLKALLDIVEPKSNATHVAMTTFYKPFTAQGQLAFWRPWPYTEALTIEEAINELTFMALGMYGHPLRKQHGAPIRLVVPWKYGFKSIKSIVKIELIDYQPLTFWNTVLPLEYSFEANVDPTINHPRWLQ</sequence>
<evidence type="ECO:0000259" key="1">
    <source>
        <dbReference type="Pfam" id="PF00174"/>
    </source>
</evidence>
<reference evidence="2" key="1">
    <citation type="submission" date="2018-05" db="EMBL/GenBank/DDBJ databases">
        <authorList>
            <person name="Lanie J.A."/>
            <person name="Ng W.-L."/>
            <person name="Kazmierczak K.M."/>
            <person name="Andrzejewski T.M."/>
            <person name="Davidsen T.M."/>
            <person name="Wayne K.J."/>
            <person name="Tettelin H."/>
            <person name="Glass J.I."/>
            <person name="Rusch D."/>
            <person name="Podicherti R."/>
            <person name="Tsui H.-C.T."/>
            <person name="Winkler M.E."/>
        </authorList>
    </citation>
    <scope>NUCLEOTIDE SEQUENCE</scope>
</reference>
<dbReference type="PANTHER" id="PTHR43032">
    <property type="entry name" value="PROTEIN-METHIONINE-SULFOXIDE REDUCTASE"/>
    <property type="match status" value="1"/>
</dbReference>
<dbReference type="InterPro" id="IPR019546">
    <property type="entry name" value="TAT_signal_bac_arc"/>
</dbReference>
<accession>A0A382H3M9</accession>
<dbReference type="NCBIfam" id="TIGR01409">
    <property type="entry name" value="TAT_signal_seq"/>
    <property type="match status" value="1"/>
</dbReference>
<dbReference type="InterPro" id="IPR006311">
    <property type="entry name" value="TAT_signal"/>
</dbReference>
<feature type="non-terminal residue" evidence="2">
    <location>
        <position position="293"/>
    </location>
</feature>
<feature type="domain" description="Oxidoreductase molybdopterin-binding" evidence="1">
    <location>
        <begin position="113"/>
        <end position="268"/>
    </location>
</feature>
<dbReference type="AlphaFoldDB" id="A0A382H3M9"/>
<name>A0A382H3M9_9ZZZZ</name>
<dbReference type="PANTHER" id="PTHR43032:SF3">
    <property type="entry name" value="PROTEIN-METHIONINE-SULFOXIDE REDUCTASE CATALYTIC SUBUNIT MSRP"/>
    <property type="match status" value="1"/>
</dbReference>
<gene>
    <name evidence="2" type="ORF">METZ01_LOCUS234780</name>
</gene>
<proteinExistence type="predicted"/>
<evidence type="ECO:0000313" key="2">
    <source>
        <dbReference type="EMBL" id="SVB81926.1"/>
    </source>
</evidence>
<dbReference type="InterPro" id="IPR036374">
    <property type="entry name" value="OxRdtase_Mopterin-bd_sf"/>
</dbReference>
<organism evidence="2">
    <name type="scientific">marine metagenome</name>
    <dbReference type="NCBI Taxonomy" id="408172"/>
    <lineage>
        <taxon>unclassified sequences</taxon>
        <taxon>metagenomes</taxon>
        <taxon>ecological metagenomes</taxon>
    </lineage>
</organism>
<dbReference type="EMBL" id="UINC01059005">
    <property type="protein sequence ID" value="SVB81926.1"/>
    <property type="molecule type" value="Genomic_DNA"/>
</dbReference>
<dbReference type="Pfam" id="PF00174">
    <property type="entry name" value="Oxidored_molyb"/>
    <property type="match status" value="1"/>
</dbReference>
<dbReference type="InterPro" id="IPR000572">
    <property type="entry name" value="OxRdtase_Mopterin-bd_dom"/>
</dbReference>
<protein>
    <recommendedName>
        <fullName evidence="1">Oxidoreductase molybdopterin-binding domain-containing protein</fullName>
    </recommendedName>
</protein>